<dbReference type="PANTHER" id="PTHR32243">
    <property type="entry name" value="MALTOSE TRANSPORT SYSTEM PERMEASE-RELATED"/>
    <property type="match status" value="1"/>
</dbReference>
<keyword evidence="2 7" id="KW-0813">Transport</keyword>
<evidence type="ECO:0000256" key="2">
    <source>
        <dbReference type="ARBA" id="ARBA00022448"/>
    </source>
</evidence>
<reference evidence="9 10" key="1">
    <citation type="journal article" date="2014" name="Genome Announc.">
        <title>Complete Genome Sequence of Amino Acid-Utilizing Eubacterium acidaminophilum al-2 (DSM 3953).</title>
        <authorList>
            <person name="Poehlein A."/>
            <person name="Andreesen J.R."/>
            <person name="Daniel R."/>
        </authorList>
    </citation>
    <scope>NUCLEOTIDE SEQUENCE [LARGE SCALE GENOMIC DNA]</scope>
    <source>
        <strain evidence="9 10">DSM 3953</strain>
        <plasmid evidence="10">Plasmid EAL2_808p</plasmid>
    </source>
</reference>
<dbReference type="InterPro" id="IPR050901">
    <property type="entry name" value="BP-dep_ABC_trans_perm"/>
</dbReference>
<sequence>MKLSFKKLVYGFVIVMFLLFTLGPILWCFTVSISPESEMFGNTTRFLPENPTFENYIQLLDFSSRQGKTFLTGLGNSMKAVSMTLLVGLPVSLMTAYALSRFDFKYKRAIRMALLITIVIPVFTTIIPLYAMFAEFGILDNIFWLSLVYVSSFLPMVTWVLSNYMNTIPSELDEAAFLDGCGRIKVFFVIILPNSIAIIFAIVLMIFLMTWNQYQIPLILASSLDTKPLSMIVADFTSKDLIQYGVTAAAGILALLPPAVVAIVFRKSLILGLTQGSVKG</sequence>
<evidence type="ECO:0000256" key="4">
    <source>
        <dbReference type="ARBA" id="ARBA00022692"/>
    </source>
</evidence>
<dbReference type="InterPro" id="IPR035906">
    <property type="entry name" value="MetI-like_sf"/>
</dbReference>
<dbReference type="SUPFAM" id="SSF161098">
    <property type="entry name" value="MetI-like"/>
    <property type="match status" value="1"/>
</dbReference>
<organism evidence="9 10">
    <name type="scientific">Peptoclostridium acidaminophilum DSM 3953</name>
    <dbReference type="NCBI Taxonomy" id="1286171"/>
    <lineage>
        <taxon>Bacteria</taxon>
        <taxon>Bacillati</taxon>
        <taxon>Bacillota</taxon>
        <taxon>Clostridia</taxon>
        <taxon>Peptostreptococcales</taxon>
        <taxon>Peptoclostridiaceae</taxon>
        <taxon>Peptoclostridium</taxon>
    </lineage>
</organism>
<dbReference type="AlphaFoldDB" id="W8TAF9"/>
<dbReference type="EMBL" id="CP007453">
    <property type="protein sequence ID" value="AHM57890.1"/>
    <property type="molecule type" value="Genomic_DNA"/>
</dbReference>
<evidence type="ECO:0000256" key="3">
    <source>
        <dbReference type="ARBA" id="ARBA00022475"/>
    </source>
</evidence>
<protein>
    <submittedName>
        <fullName evidence="9">Carbohydrate ABC transporter membrane protein 2, CUT1 family</fullName>
    </submittedName>
</protein>
<dbReference type="KEGG" id="eac:EAL2_808p03860"/>
<keyword evidence="10" id="KW-1185">Reference proteome</keyword>
<dbReference type="eggNOG" id="COG0395">
    <property type="taxonomic scope" value="Bacteria"/>
</dbReference>
<gene>
    <name evidence="9" type="ORF">EAL2_808p03860</name>
</gene>
<dbReference type="Pfam" id="PF00528">
    <property type="entry name" value="BPD_transp_1"/>
    <property type="match status" value="1"/>
</dbReference>
<feature type="transmembrane region" description="Helical" evidence="7">
    <location>
        <begin position="186"/>
        <end position="211"/>
    </location>
</feature>
<keyword evidence="3" id="KW-1003">Cell membrane</keyword>
<accession>W8TAF9</accession>
<feature type="transmembrane region" description="Helical" evidence="7">
    <location>
        <begin position="112"/>
        <end position="131"/>
    </location>
</feature>
<geneLocation type="plasmid" evidence="9 10">
    <name>EAL2_808p</name>
</geneLocation>
<evidence type="ECO:0000313" key="10">
    <source>
        <dbReference type="Proteomes" id="UP000019591"/>
    </source>
</evidence>
<dbReference type="HOGENOM" id="CLU_016047_1_2_9"/>
<feature type="transmembrane region" description="Helical" evidence="7">
    <location>
        <begin position="12"/>
        <end position="33"/>
    </location>
</feature>
<dbReference type="Gene3D" id="1.10.3720.10">
    <property type="entry name" value="MetI-like"/>
    <property type="match status" value="1"/>
</dbReference>
<dbReference type="CDD" id="cd06261">
    <property type="entry name" value="TM_PBP2"/>
    <property type="match status" value="1"/>
</dbReference>
<evidence type="ECO:0000256" key="7">
    <source>
        <dbReference type="RuleBase" id="RU363032"/>
    </source>
</evidence>
<dbReference type="GO" id="GO:0005886">
    <property type="term" value="C:plasma membrane"/>
    <property type="evidence" value="ECO:0007669"/>
    <property type="project" value="UniProtKB-SubCell"/>
</dbReference>
<dbReference type="GO" id="GO:0055085">
    <property type="term" value="P:transmembrane transport"/>
    <property type="evidence" value="ECO:0007669"/>
    <property type="project" value="InterPro"/>
</dbReference>
<evidence type="ECO:0000313" key="9">
    <source>
        <dbReference type="EMBL" id="AHM57890.1"/>
    </source>
</evidence>
<dbReference type="PROSITE" id="PS50928">
    <property type="entry name" value="ABC_TM1"/>
    <property type="match status" value="1"/>
</dbReference>
<feature type="transmembrane region" description="Helical" evidence="7">
    <location>
        <begin position="241"/>
        <end position="265"/>
    </location>
</feature>
<dbReference type="PATRIC" id="fig|1286171.3.peg.2563"/>
<feature type="transmembrane region" description="Helical" evidence="7">
    <location>
        <begin position="80"/>
        <end position="100"/>
    </location>
</feature>
<dbReference type="Proteomes" id="UP000019591">
    <property type="component" value="Plasmid EAL2_808p"/>
</dbReference>
<name>W8TAF9_PEPAC</name>
<evidence type="ECO:0000259" key="8">
    <source>
        <dbReference type="PROSITE" id="PS50928"/>
    </source>
</evidence>
<keyword evidence="4 7" id="KW-0812">Transmembrane</keyword>
<feature type="domain" description="ABC transmembrane type-1" evidence="8">
    <location>
        <begin position="74"/>
        <end position="265"/>
    </location>
</feature>
<evidence type="ECO:0000256" key="5">
    <source>
        <dbReference type="ARBA" id="ARBA00022989"/>
    </source>
</evidence>
<keyword evidence="9" id="KW-0614">Plasmid</keyword>
<keyword evidence="6 7" id="KW-0472">Membrane</keyword>
<feature type="transmembrane region" description="Helical" evidence="7">
    <location>
        <begin position="143"/>
        <end position="165"/>
    </location>
</feature>
<dbReference type="InterPro" id="IPR000515">
    <property type="entry name" value="MetI-like"/>
</dbReference>
<proteinExistence type="inferred from homology"/>
<keyword evidence="5 7" id="KW-1133">Transmembrane helix</keyword>
<comment type="similarity">
    <text evidence="7">Belongs to the binding-protein-dependent transport system permease family.</text>
</comment>
<evidence type="ECO:0000256" key="6">
    <source>
        <dbReference type="ARBA" id="ARBA00023136"/>
    </source>
</evidence>
<dbReference type="RefSeq" id="WP_025436748.1">
    <property type="nucleotide sequence ID" value="NZ_CP007453.1"/>
</dbReference>
<evidence type="ECO:0000256" key="1">
    <source>
        <dbReference type="ARBA" id="ARBA00004651"/>
    </source>
</evidence>
<comment type="subcellular location">
    <subcellularLocation>
        <location evidence="1 7">Cell membrane</location>
        <topology evidence="1 7">Multi-pass membrane protein</topology>
    </subcellularLocation>
</comment>
<dbReference type="PANTHER" id="PTHR32243:SF18">
    <property type="entry name" value="INNER MEMBRANE ABC TRANSPORTER PERMEASE PROTEIN YCJP"/>
    <property type="match status" value="1"/>
</dbReference>
<dbReference type="OrthoDB" id="9794684at2"/>